<feature type="compositionally biased region" description="Basic and acidic residues" evidence="3">
    <location>
        <begin position="277"/>
        <end position="290"/>
    </location>
</feature>
<dbReference type="RefSeq" id="WP_197914374.1">
    <property type="nucleotide sequence ID" value="NZ_CP065628.1"/>
</dbReference>
<dbReference type="InterPro" id="IPR044666">
    <property type="entry name" value="Cyclophilin_A-like"/>
</dbReference>
<evidence type="ECO:0000313" key="9">
    <source>
        <dbReference type="Proteomes" id="UP000595198"/>
    </source>
</evidence>
<evidence type="ECO:0000259" key="5">
    <source>
        <dbReference type="PROSITE" id="PS50072"/>
    </source>
</evidence>
<dbReference type="GO" id="GO:0003755">
    <property type="term" value="F:peptidyl-prolyl cis-trans isomerase activity"/>
    <property type="evidence" value="ECO:0007669"/>
    <property type="project" value="InterPro"/>
</dbReference>
<feature type="compositionally biased region" description="Basic and acidic residues" evidence="3">
    <location>
        <begin position="106"/>
        <end position="115"/>
    </location>
</feature>
<evidence type="ECO:0000313" key="7">
    <source>
        <dbReference type="EMBL" id="QQB82197.1"/>
    </source>
</evidence>
<feature type="coiled-coil region" evidence="2">
    <location>
        <begin position="1"/>
        <end position="28"/>
    </location>
</feature>
<dbReference type="AlphaFoldDB" id="A0AB37G9J7"/>
<dbReference type="PANTHER" id="PTHR45625">
    <property type="entry name" value="PEPTIDYL-PROLYL CIS-TRANS ISOMERASE-RELATED"/>
    <property type="match status" value="1"/>
</dbReference>
<keyword evidence="4" id="KW-0812">Transmembrane</keyword>
<evidence type="ECO:0000256" key="4">
    <source>
        <dbReference type="SAM" id="Phobius"/>
    </source>
</evidence>
<dbReference type="PROSITE" id="PS50072">
    <property type="entry name" value="CSA_PPIASE_2"/>
    <property type="match status" value="1"/>
</dbReference>
<reference evidence="8 9" key="1">
    <citation type="submission" date="2020-12" db="EMBL/GenBank/DDBJ databases">
        <title>FDA dAtabase for Regulatory Grade micrObial Sequences (FDA-ARGOS): Supporting development and validation of Infectious Disease Dx tests.</title>
        <authorList>
            <person name="Sproer C."/>
            <person name="Gronow S."/>
            <person name="Severitt S."/>
            <person name="Schroder I."/>
            <person name="Tallon L."/>
            <person name="Sadzewicz L."/>
            <person name="Zhao X."/>
            <person name="Boylan J."/>
            <person name="Ott S."/>
            <person name="Bowen H."/>
            <person name="Vavikolanu K."/>
            <person name="Mehta A."/>
            <person name="Aluvathingal J."/>
            <person name="Nadendla S."/>
            <person name="Lowell S."/>
            <person name="Myers T."/>
            <person name="Yan Y."/>
            <person name="Sichtig H."/>
        </authorList>
    </citation>
    <scope>NUCLEOTIDE SEQUENCE [LARGE SCALE GENOMIC DNA]</scope>
    <source>
        <strain evidence="6 8">FDAARGOS_938</strain>
        <strain evidence="7 9">FDAARGOS_991</strain>
    </source>
</reference>
<evidence type="ECO:0000256" key="3">
    <source>
        <dbReference type="SAM" id="MobiDB-lite"/>
    </source>
</evidence>
<dbReference type="Pfam" id="PF00160">
    <property type="entry name" value="Pro_isomerase"/>
    <property type="match status" value="1"/>
</dbReference>
<keyword evidence="2" id="KW-0175">Coiled coil</keyword>
<dbReference type="PANTHER" id="PTHR45625:SF3">
    <property type="entry name" value="PEPTIDYL-PROLYL CIS-TRANS ISOMERASE B-RELATED"/>
    <property type="match status" value="1"/>
</dbReference>
<keyword evidence="4" id="KW-1133">Transmembrane helix</keyword>
<dbReference type="InterPro" id="IPR029000">
    <property type="entry name" value="Cyclophilin-like_dom_sf"/>
</dbReference>
<name>A0AB37G9J7_CORAY</name>
<evidence type="ECO:0000256" key="1">
    <source>
        <dbReference type="ARBA" id="ARBA00002388"/>
    </source>
</evidence>
<evidence type="ECO:0000256" key="2">
    <source>
        <dbReference type="SAM" id="Coils"/>
    </source>
</evidence>
<protein>
    <submittedName>
        <fullName evidence="6">Peptidylprolyl isomerase</fullName>
    </submittedName>
</protein>
<keyword evidence="9" id="KW-1185">Reference proteome</keyword>
<feature type="region of interest" description="Disordered" evidence="3">
    <location>
        <begin position="266"/>
        <end position="290"/>
    </location>
</feature>
<evidence type="ECO:0000313" key="8">
    <source>
        <dbReference type="Proteomes" id="UP000594774"/>
    </source>
</evidence>
<sequence length="290" mass="30621">MANNEQRRKDAMRTLERELKRRARAEKLKPLGVVVTTLAILLFIGGSIYLLTTAGGADDNEAADESTTPVEPAALTATPVSGEKVPMKRSSPLPETVTCDYPDDGEASKDIDKPATDNVPATGTVTITLKTNQGDIPMELDRAISPCGVNAIEHMAKSNYFNDTVCHRITGGGLNVLQCGDPTGTGTGGPGFKFAGEWPVKDSGLDQNTPLVYPKGSIAMANPSDPDANGSQFFLNWADSQLPPQYTVLGSMTDEGTKTVADIAKNGIEGGGTSDGKPAKEVRIEKAEVK</sequence>
<organism evidence="6 8">
    <name type="scientific">Corynebacterium amycolatum</name>
    <dbReference type="NCBI Taxonomy" id="43765"/>
    <lineage>
        <taxon>Bacteria</taxon>
        <taxon>Bacillati</taxon>
        <taxon>Actinomycetota</taxon>
        <taxon>Actinomycetes</taxon>
        <taxon>Mycobacteriales</taxon>
        <taxon>Corynebacteriaceae</taxon>
        <taxon>Corynebacterium</taxon>
    </lineage>
</organism>
<gene>
    <name evidence="6" type="ORF">I6G95_09115</name>
    <name evidence="7" type="ORF">I6H48_09680</name>
</gene>
<dbReference type="EMBL" id="CP066023">
    <property type="protein sequence ID" value="QQB82197.1"/>
    <property type="molecule type" value="Genomic_DNA"/>
</dbReference>
<feature type="domain" description="PPIase cyclophilin-type" evidence="5">
    <location>
        <begin position="134"/>
        <end position="289"/>
    </location>
</feature>
<proteinExistence type="predicted"/>
<comment type="function">
    <text evidence="1">PPIases accelerate the folding of proteins. It catalyzes the cis-trans isomerization of proline imidic peptide bonds in oligopeptides.</text>
</comment>
<dbReference type="Gene3D" id="2.40.100.10">
    <property type="entry name" value="Cyclophilin-like"/>
    <property type="match status" value="1"/>
</dbReference>
<dbReference type="Proteomes" id="UP000595198">
    <property type="component" value="Chromosome"/>
</dbReference>
<keyword evidence="4" id="KW-0472">Membrane</keyword>
<dbReference type="SUPFAM" id="SSF50891">
    <property type="entry name" value="Cyclophilin-like"/>
    <property type="match status" value="1"/>
</dbReference>
<feature type="region of interest" description="Disordered" evidence="3">
    <location>
        <begin position="59"/>
        <end position="119"/>
    </location>
</feature>
<accession>A0AB37G9J7</accession>
<dbReference type="EMBL" id="CP065628">
    <property type="protein sequence ID" value="QPR30359.1"/>
    <property type="molecule type" value="Genomic_DNA"/>
</dbReference>
<dbReference type="Proteomes" id="UP000594774">
    <property type="component" value="Chromosome"/>
</dbReference>
<keyword evidence="6" id="KW-0413">Isomerase</keyword>
<evidence type="ECO:0000313" key="6">
    <source>
        <dbReference type="EMBL" id="QPR30359.1"/>
    </source>
</evidence>
<dbReference type="InterPro" id="IPR002130">
    <property type="entry name" value="Cyclophilin-type_PPIase_dom"/>
</dbReference>
<feature type="transmembrane region" description="Helical" evidence="4">
    <location>
        <begin position="30"/>
        <end position="51"/>
    </location>
</feature>